<dbReference type="RefSeq" id="WP_138405003.1">
    <property type="nucleotide sequence ID" value="NZ_VBSP01000032.1"/>
</dbReference>
<dbReference type="OrthoDB" id="9774125at2"/>
<evidence type="ECO:0000256" key="1">
    <source>
        <dbReference type="SAM" id="SignalP"/>
    </source>
</evidence>
<gene>
    <name evidence="3" type="ORF">FEZ33_08620</name>
</gene>
<sequence length="452" mass="51235">MSNLKNKKVNSYTKVFVLLLLSVFVLASCQQSNTAEQQEPQYYTLPEVTPKYDSETVTDFNSRVATNDTNRYEGLVIPDEPLLSQPEQLPSALFYDSGISIPYPEDGVKGVYLTAENVANEEYFNYIIDYINETELNAVVIDFKDDWGNVIPPIETDNEYVQQNVIGSVDYAEVLGVLEENEIYPIARITTFKDNLLAEARPDLSFKDSATGETWSDGNGSKFINPFSQEAWDYVLTIAEEAAKMGFKDIQFDYIRFPEGFETFHTQLEYEVGEYSVFESDNPEEQGYERVAAINDFLTYADNRLTPYGVNISADIFGYTAIAGDAPDVRGIGQNFTQMAERVDVVSSMIYPSHWTSGFFGFDVPDYYPYEFTNTYIQEELYMLGPVQNNVVSRPWLQDFTMFMEYGPTEVQGQINALAENGIHEYLLWNAAGEYTTGVDYAPDVETAQVTE</sequence>
<protein>
    <recommendedName>
        <fullName evidence="2">DUF4015 domain-containing protein</fullName>
    </recommendedName>
</protein>
<feature type="chain" id="PRO_5039239179" description="DUF4015 domain-containing protein" evidence="1">
    <location>
        <begin position="28"/>
        <end position="452"/>
    </location>
</feature>
<dbReference type="Pfam" id="PF13200">
    <property type="entry name" value="DUF4015"/>
    <property type="match status" value="1"/>
</dbReference>
<dbReference type="Proteomes" id="UP000306420">
    <property type="component" value="Unassembled WGS sequence"/>
</dbReference>
<evidence type="ECO:0000313" key="3">
    <source>
        <dbReference type="EMBL" id="TLQ40297.1"/>
    </source>
</evidence>
<dbReference type="Gene3D" id="3.20.20.80">
    <property type="entry name" value="Glycosidases"/>
    <property type="match status" value="1"/>
</dbReference>
<keyword evidence="1" id="KW-0732">Signal</keyword>
<dbReference type="EMBL" id="VBSP01000032">
    <property type="protein sequence ID" value="TLQ40297.1"/>
    <property type="molecule type" value="Genomic_DNA"/>
</dbReference>
<dbReference type="InterPro" id="IPR025275">
    <property type="entry name" value="DUF4015"/>
</dbReference>
<comment type="caution">
    <text evidence="3">The sequence shown here is derived from an EMBL/GenBank/DDBJ whole genome shotgun (WGS) entry which is preliminary data.</text>
</comment>
<feature type="signal peptide" evidence="1">
    <location>
        <begin position="1"/>
        <end position="27"/>
    </location>
</feature>
<dbReference type="PROSITE" id="PS51257">
    <property type="entry name" value="PROKAR_LIPOPROTEIN"/>
    <property type="match status" value="1"/>
</dbReference>
<feature type="domain" description="DUF4015" evidence="2">
    <location>
        <begin position="110"/>
        <end position="435"/>
    </location>
</feature>
<evidence type="ECO:0000259" key="2">
    <source>
        <dbReference type="Pfam" id="PF13200"/>
    </source>
</evidence>
<dbReference type="AlphaFoldDB" id="A0A5R9DTJ9"/>
<evidence type="ECO:0000313" key="4">
    <source>
        <dbReference type="Proteomes" id="UP000306420"/>
    </source>
</evidence>
<name>A0A5R9DTJ9_9LACT</name>
<proteinExistence type="predicted"/>
<reference evidence="3 4" key="1">
    <citation type="submission" date="2019-05" db="EMBL/GenBank/DDBJ databases">
        <title>The metagenome of a microbial culture collection derived from dairy environment covers the genomic content of the human microbiome.</title>
        <authorList>
            <person name="Roder T."/>
            <person name="Wuthrich D."/>
            <person name="Sattari Z."/>
            <person name="Von Ah U."/>
            <person name="Bar C."/>
            <person name="Ronchi F."/>
            <person name="Macpherson A.J."/>
            <person name="Ganal-Vonarburg S.C."/>
            <person name="Bruggmann R."/>
            <person name="Vergeres G."/>
        </authorList>
    </citation>
    <scope>NUCLEOTIDE SEQUENCE [LARGE SCALE GENOMIC DNA]</scope>
    <source>
        <strain evidence="3 4">FAM 24227</strain>
    </source>
</reference>
<accession>A0A5R9DTJ9</accession>
<organism evidence="3 4">
    <name type="scientific">Ruoffia tabacinasalis</name>
    <dbReference type="NCBI Taxonomy" id="87458"/>
    <lineage>
        <taxon>Bacteria</taxon>
        <taxon>Bacillati</taxon>
        <taxon>Bacillota</taxon>
        <taxon>Bacilli</taxon>
        <taxon>Lactobacillales</taxon>
        <taxon>Aerococcaceae</taxon>
        <taxon>Ruoffia</taxon>
    </lineage>
</organism>